<dbReference type="InterPro" id="IPR050267">
    <property type="entry name" value="Anti-sigma-factor_SerPK"/>
</dbReference>
<feature type="region of interest" description="Disordered" evidence="2">
    <location>
        <begin position="141"/>
        <end position="161"/>
    </location>
</feature>
<dbReference type="GO" id="GO:0004674">
    <property type="term" value="F:protein serine/threonine kinase activity"/>
    <property type="evidence" value="ECO:0007669"/>
    <property type="project" value="UniProtKB-KW"/>
</dbReference>
<sequence>MVSYLELAGLLSAVGWARRHTRDVLSAWGIERNAETVELLVSELVTNAVRHARVPDGAVTYLDLAEVRRISLTLRLRRDRVSVEIWDSDPQPPAMREQSLDAEGGRGLFLVATLSKEWGYYHPPTGGKVVWCVVPLPSSGTTADARGTPRLPKRQPSTMPVPKAEVVNDPSILQQVIDGLHRME</sequence>
<keyword evidence="5" id="KW-1185">Reference proteome</keyword>
<accession>A0A132MX58</accession>
<keyword evidence="1" id="KW-0723">Serine/threonine-protein kinase</keyword>
<dbReference type="Pfam" id="PF13581">
    <property type="entry name" value="HATPase_c_2"/>
    <property type="match status" value="1"/>
</dbReference>
<dbReference type="SUPFAM" id="SSF55874">
    <property type="entry name" value="ATPase domain of HSP90 chaperone/DNA topoisomerase II/histidine kinase"/>
    <property type="match status" value="1"/>
</dbReference>
<reference evidence="5" key="1">
    <citation type="submission" date="2015-04" db="EMBL/GenBank/DDBJ databases">
        <title>Physiological reanalysis, assessment of diazotrophy, and genome sequences of multiple isolates of Streptomyces thermoautotrophicus.</title>
        <authorList>
            <person name="MacKellar D.C."/>
            <person name="Lieber L."/>
            <person name="Norman J."/>
            <person name="Bolger A."/>
            <person name="Tobin C."/>
            <person name="Murray J.W."/>
            <person name="Chang R."/>
            <person name="Ford T."/>
            <person name="Nguyen P.Q."/>
            <person name="Woodward J."/>
            <person name="Permingeat H."/>
            <person name="Joshi N.S."/>
            <person name="Silver P.A."/>
            <person name="Usadel B."/>
            <person name="Rutherford A.W."/>
            <person name="Friesen M."/>
            <person name="Prell J."/>
        </authorList>
    </citation>
    <scope>NUCLEOTIDE SEQUENCE [LARGE SCALE GENOMIC DNA]</scope>
    <source>
        <strain evidence="5">H1</strain>
    </source>
</reference>
<feature type="domain" description="Histidine kinase/HSP90-like ATPase" evidence="3">
    <location>
        <begin position="12"/>
        <end position="131"/>
    </location>
</feature>
<dbReference type="PANTHER" id="PTHR35526:SF3">
    <property type="entry name" value="ANTI-SIGMA-F FACTOR RSBW"/>
    <property type="match status" value="1"/>
</dbReference>
<dbReference type="Gene3D" id="3.30.565.10">
    <property type="entry name" value="Histidine kinase-like ATPase, C-terminal domain"/>
    <property type="match status" value="1"/>
</dbReference>
<dbReference type="InterPro" id="IPR036890">
    <property type="entry name" value="HATPase_C_sf"/>
</dbReference>
<evidence type="ECO:0000259" key="3">
    <source>
        <dbReference type="Pfam" id="PF13581"/>
    </source>
</evidence>
<dbReference type="Proteomes" id="UP000070188">
    <property type="component" value="Unassembled WGS sequence"/>
</dbReference>
<dbReference type="OrthoDB" id="4206624at2"/>
<evidence type="ECO:0000313" key="4">
    <source>
        <dbReference type="EMBL" id="KWX02439.1"/>
    </source>
</evidence>
<name>A0A132MX58_9ACTN</name>
<evidence type="ECO:0000313" key="5">
    <source>
        <dbReference type="Proteomes" id="UP000070188"/>
    </source>
</evidence>
<keyword evidence="1" id="KW-0418">Kinase</keyword>
<protein>
    <recommendedName>
        <fullName evidence="3">Histidine kinase/HSP90-like ATPase domain-containing protein</fullName>
    </recommendedName>
</protein>
<gene>
    <name evidence="4" type="ORF">LI90_3482</name>
</gene>
<comment type="caution">
    <text evidence="4">The sequence shown here is derived from an EMBL/GenBank/DDBJ whole genome shotgun (WGS) entry which is preliminary data.</text>
</comment>
<dbReference type="InterPro" id="IPR003594">
    <property type="entry name" value="HATPase_dom"/>
</dbReference>
<dbReference type="CDD" id="cd16936">
    <property type="entry name" value="HATPase_RsbW-like"/>
    <property type="match status" value="1"/>
</dbReference>
<keyword evidence="1" id="KW-0808">Transferase</keyword>
<evidence type="ECO:0000256" key="2">
    <source>
        <dbReference type="SAM" id="MobiDB-lite"/>
    </source>
</evidence>
<dbReference type="AlphaFoldDB" id="A0A132MX58"/>
<dbReference type="PATRIC" id="fig|1469144.10.peg.3736"/>
<evidence type="ECO:0000256" key="1">
    <source>
        <dbReference type="ARBA" id="ARBA00022527"/>
    </source>
</evidence>
<dbReference type="PANTHER" id="PTHR35526">
    <property type="entry name" value="ANTI-SIGMA-F FACTOR RSBW-RELATED"/>
    <property type="match status" value="1"/>
</dbReference>
<organism evidence="4 5">
    <name type="scientific">Carbonactinospora thermoautotrophica</name>
    <dbReference type="NCBI Taxonomy" id="1469144"/>
    <lineage>
        <taxon>Bacteria</taxon>
        <taxon>Bacillati</taxon>
        <taxon>Actinomycetota</taxon>
        <taxon>Actinomycetes</taxon>
        <taxon>Kitasatosporales</taxon>
        <taxon>Carbonactinosporaceae</taxon>
        <taxon>Carbonactinospora</taxon>
    </lineage>
</organism>
<dbReference type="STRING" id="1469144.LI90_3482"/>
<dbReference type="EMBL" id="LAXD01000001">
    <property type="protein sequence ID" value="KWX02439.1"/>
    <property type="molecule type" value="Genomic_DNA"/>
</dbReference>
<proteinExistence type="predicted"/>